<feature type="compositionally biased region" description="Polar residues" evidence="1">
    <location>
        <begin position="1"/>
        <end position="11"/>
    </location>
</feature>
<evidence type="ECO:0000313" key="2">
    <source>
        <dbReference type="EnsemblPlants" id="OGLUM05G01300.1"/>
    </source>
</evidence>
<name>A0A0D9ZTH6_9ORYZ</name>
<feature type="region of interest" description="Disordered" evidence="1">
    <location>
        <begin position="1"/>
        <end position="22"/>
    </location>
</feature>
<reference evidence="2" key="2">
    <citation type="submission" date="2018-05" db="EMBL/GenBank/DDBJ databases">
        <title>OgluRS3 (Oryza glumaepatula Reference Sequence Version 3).</title>
        <authorList>
            <person name="Zhang J."/>
            <person name="Kudrna D."/>
            <person name="Lee S."/>
            <person name="Talag J."/>
            <person name="Welchert J."/>
            <person name="Wing R.A."/>
        </authorList>
    </citation>
    <scope>NUCLEOTIDE SEQUENCE [LARGE SCALE GENOMIC DNA]</scope>
</reference>
<dbReference type="AlphaFoldDB" id="A0A0D9ZTH6"/>
<sequence>VGPTGQPNGLTGPTPCNPLPPPFPLPFLLSSSPSSSPSPSISLLPLPPTHSPISSHLISHLSLPFFAPRPLASSVFPHPGLPRPHPTAPRPSTSPSSSSPSRPLFIRGFLLSSPSPSSPHRRSRVRVSCFVPPPGSRDSGAR</sequence>
<proteinExistence type="predicted"/>
<evidence type="ECO:0000256" key="1">
    <source>
        <dbReference type="SAM" id="MobiDB-lite"/>
    </source>
</evidence>
<dbReference type="Proteomes" id="UP000026961">
    <property type="component" value="Chromosome 5"/>
</dbReference>
<feature type="compositionally biased region" description="Low complexity" evidence="1">
    <location>
        <begin position="27"/>
        <end position="44"/>
    </location>
</feature>
<dbReference type="EnsemblPlants" id="OGLUM05G01300.1">
    <property type="protein sequence ID" value="OGLUM05G01300.1"/>
    <property type="gene ID" value="OGLUM05G01300"/>
</dbReference>
<keyword evidence="3" id="KW-1185">Reference proteome</keyword>
<feature type="region of interest" description="Disordered" evidence="1">
    <location>
        <begin position="27"/>
        <end position="46"/>
    </location>
</feature>
<evidence type="ECO:0000313" key="3">
    <source>
        <dbReference type="Proteomes" id="UP000026961"/>
    </source>
</evidence>
<feature type="region of interest" description="Disordered" evidence="1">
    <location>
        <begin position="74"/>
        <end position="142"/>
    </location>
</feature>
<dbReference type="HOGENOM" id="CLU_1820753_0_0_1"/>
<dbReference type="Gramene" id="OGLUM05G01300.1">
    <property type="protein sequence ID" value="OGLUM05G01300.1"/>
    <property type="gene ID" value="OGLUM05G01300"/>
</dbReference>
<feature type="compositionally biased region" description="Pro residues" evidence="1">
    <location>
        <begin position="79"/>
        <end position="89"/>
    </location>
</feature>
<protein>
    <submittedName>
        <fullName evidence="2">Uncharacterized protein</fullName>
    </submittedName>
</protein>
<reference evidence="2" key="1">
    <citation type="submission" date="2015-04" db="UniProtKB">
        <authorList>
            <consortium name="EnsemblPlants"/>
        </authorList>
    </citation>
    <scope>IDENTIFICATION</scope>
</reference>
<feature type="compositionally biased region" description="Low complexity" evidence="1">
    <location>
        <begin position="90"/>
        <end position="104"/>
    </location>
</feature>
<organism evidence="2">
    <name type="scientific">Oryza glumipatula</name>
    <dbReference type="NCBI Taxonomy" id="40148"/>
    <lineage>
        <taxon>Eukaryota</taxon>
        <taxon>Viridiplantae</taxon>
        <taxon>Streptophyta</taxon>
        <taxon>Embryophyta</taxon>
        <taxon>Tracheophyta</taxon>
        <taxon>Spermatophyta</taxon>
        <taxon>Magnoliopsida</taxon>
        <taxon>Liliopsida</taxon>
        <taxon>Poales</taxon>
        <taxon>Poaceae</taxon>
        <taxon>BOP clade</taxon>
        <taxon>Oryzoideae</taxon>
        <taxon>Oryzeae</taxon>
        <taxon>Oryzinae</taxon>
        <taxon>Oryza</taxon>
    </lineage>
</organism>
<accession>A0A0D9ZTH6</accession>